<dbReference type="OrthoDB" id="1666895at2"/>
<dbReference type="InterPro" id="IPR031451">
    <property type="entry name" value="MqsR_toxin"/>
</dbReference>
<gene>
    <name evidence="1" type="ORF">SAMN02745728_02304</name>
</gene>
<dbReference type="CDD" id="cd12869">
    <property type="entry name" value="MqsR"/>
    <property type="match status" value="1"/>
</dbReference>
<dbReference type="GO" id="GO:0009372">
    <property type="term" value="P:quorum sensing"/>
    <property type="evidence" value="ECO:0007669"/>
    <property type="project" value="InterPro"/>
</dbReference>
<dbReference type="InterPro" id="IPR038493">
    <property type="entry name" value="MqsR_sf"/>
</dbReference>
<keyword evidence="2" id="KW-1185">Reference proteome</keyword>
<reference evidence="1 2" key="1">
    <citation type="submission" date="2016-12" db="EMBL/GenBank/DDBJ databases">
        <authorList>
            <person name="Song W.-J."/>
            <person name="Kurnit D.M."/>
        </authorList>
    </citation>
    <scope>NUCLEOTIDE SEQUENCE [LARGE SCALE GENOMIC DNA]</scope>
    <source>
        <strain evidence="1 2">DSM 11393</strain>
    </source>
</reference>
<organism evidence="1 2">
    <name type="scientific">Desulfovibrio litoralis DSM 11393</name>
    <dbReference type="NCBI Taxonomy" id="1121455"/>
    <lineage>
        <taxon>Bacteria</taxon>
        <taxon>Pseudomonadati</taxon>
        <taxon>Thermodesulfobacteriota</taxon>
        <taxon>Desulfovibrionia</taxon>
        <taxon>Desulfovibrionales</taxon>
        <taxon>Desulfovibrionaceae</taxon>
        <taxon>Desulfovibrio</taxon>
    </lineage>
</organism>
<proteinExistence type="predicted"/>
<dbReference type="Gene3D" id="3.30.2310.40">
    <property type="match status" value="1"/>
</dbReference>
<protein>
    <submittedName>
        <fullName evidence="1">Motility quorum-sensing regulator / GCU-specific mRNA interferase toxin</fullName>
    </submittedName>
</protein>
<accession>A0A1M7TNV8</accession>
<dbReference type="Pfam" id="PF15723">
    <property type="entry name" value="MqsR_toxin"/>
    <property type="match status" value="1"/>
</dbReference>
<evidence type="ECO:0000313" key="2">
    <source>
        <dbReference type="Proteomes" id="UP000186469"/>
    </source>
</evidence>
<dbReference type="GO" id="GO:0044010">
    <property type="term" value="P:single-species biofilm formation"/>
    <property type="evidence" value="ECO:0007669"/>
    <property type="project" value="InterPro"/>
</dbReference>
<evidence type="ECO:0000313" key="1">
    <source>
        <dbReference type="EMBL" id="SHN72348.1"/>
    </source>
</evidence>
<name>A0A1M7TNV8_9BACT</name>
<dbReference type="EMBL" id="FRDI01000017">
    <property type="protein sequence ID" value="SHN72348.1"/>
    <property type="molecule type" value="Genomic_DNA"/>
</dbReference>
<dbReference type="STRING" id="1121455.SAMN02745728_02304"/>
<sequence length="100" mass="11392">MEKHKPHHHLPTIKKLVHERKVEIRKTALIGAAEMGVGVSDILDVLQSLTITDFYKSMTTYGDHQNWQDVYHTETEAGTAYLKLSVCDDVLVIVISFKEK</sequence>
<dbReference type="Proteomes" id="UP000186469">
    <property type="component" value="Unassembled WGS sequence"/>
</dbReference>
<dbReference type="AlphaFoldDB" id="A0A1M7TNV8"/>
<dbReference type="GO" id="GO:0017148">
    <property type="term" value="P:negative regulation of translation"/>
    <property type="evidence" value="ECO:0007669"/>
    <property type="project" value="InterPro"/>
</dbReference>
<dbReference type="RefSeq" id="WP_072697973.1">
    <property type="nucleotide sequence ID" value="NZ_FRDI01000017.1"/>
</dbReference>